<accession>A0ABS7FPV3</accession>
<evidence type="ECO:0000313" key="3">
    <source>
        <dbReference type="Proteomes" id="UP000774570"/>
    </source>
</evidence>
<dbReference type="RefSeq" id="WP_220164949.1">
    <property type="nucleotide sequence ID" value="NZ_JAIBOA010000004.1"/>
</dbReference>
<dbReference type="EMBL" id="JAIBOA010000004">
    <property type="protein sequence ID" value="MBW8482433.1"/>
    <property type="molecule type" value="Genomic_DNA"/>
</dbReference>
<dbReference type="Proteomes" id="UP000774570">
    <property type="component" value="Unassembled WGS sequence"/>
</dbReference>
<organism evidence="2 3">
    <name type="scientific">Actinomadura parmotrematis</name>
    <dbReference type="NCBI Taxonomy" id="2864039"/>
    <lineage>
        <taxon>Bacteria</taxon>
        <taxon>Bacillati</taxon>
        <taxon>Actinomycetota</taxon>
        <taxon>Actinomycetes</taxon>
        <taxon>Streptosporangiales</taxon>
        <taxon>Thermomonosporaceae</taxon>
        <taxon>Actinomadura</taxon>
    </lineage>
</organism>
<dbReference type="Pfam" id="PF03358">
    <property type="entry name" value="FMN_red"/>
    <property type="match status" value="1"/>
</dbReference>
<feature type="domain" description="NADPH-dependent FMN reductase-like" evidence="1">
    <location>
        <begin position="1"/>
        <end position="135"/>
    </location>
</feature>
<dbReference type="InterPro" id="IPR005025">
    <property type="entry name" value="FMN_Rdtase-like_dom"/>
</dbReference>
<evidence type="ECO:0000259" key="1">
    <source>
        <dbReference type="Pfam" id="PF03358"/>
    </source>
</evidence>
<name>A0ABS7FPV3_9ACTN</name>
<sequence length="201" mass="21193">MRAVVINCTLKASPEPSNTGALAGEVVKALEERGVTVDTVRAADLNLPPGVRTDMGPGDDWPRVHEMLLDAEILVVASPTWAGHPSSFAQRVIERMDAMISETDGDGRPVAYDRVAGVVCTGNEDGAHHVISEITGALGDFGYTIPAQAWTYWNKGPGPGDDYLDTDEGHGWAAKTGRAMAANLVTVAEALAAHPLQAPPE</sequence>
<proteinExistence type="predicted"/>
<gene>
    <name evidence="2" type="ORF">K1Y72_08670</name>
</gene>
<dbReference type="SUPFAM" id="SSF52218">
    <property type="entry name" value="Flavoproteins"/>
    <property type="match status" value="1"/>
</dbReference>
<comment type="caution">
    <text evidence="2">The sequence shown here is derived from an EMBL/GenBank/DDBJ whole genome shotgun (WGS) entry which is preliminary data.</text>
</comment>
<reference evidence="2 3" key="1">
    <citation type="submission" date="2021-07" db="EMBL/GenBank/DDBJ databases">
        <title>Actinomadura sp. PM05-2 isolated from lichen.</title>
        <authorList>
            <person name="Somphong A."/>
            <person name="Phongsopitanun W."/>
            <person name="Tanasupawat S."/>
            <person name="Peongsungnone V."/>
        </authorList>
    </citation>
    <scope>NUCLEOTIDE SEQUENCE [LARGE SCALE GENOMIC DNA]</scope>
    <source>
        <strain evidence="2 3">PM05-2</strain>
    </source>
</reference>
<keyword evidence="3" id="KW-1185">Reference proteome</keyword>
<dbReference type="InterPro" id="IPR029039">
    <property type="entry name" value="Flavoprotein-like_sf"/>
</dbReference>
<evidence type="ECO:0000313" key="2">
    <source>
        <dbReference type="EMBL" id="MBW8482433.1"/>
    </source>
</evidence>
<dbReference type="Gene3D" id="3.40.50.360">
    <property type="match status" value="1"/>
</dbReference>
<protein>
    <submittedName>
        <fullName evidence="2">Flavodoxin family protein</fullName>
    </submittedName>
</protein>